<dbReference type="RefSeq" id="WP_115937590.1">
    <property type="nucleotide sequence ID" value="NZ_QRDW01000007.1"/>
</dbReference>
<name>A0A3D9HGP1_9PROT</name>
<proteinExistence type="predicted"/>
<comment type="caution">
    <text evidence="1">The sequence shown here is derived from an EMBL/GenBank/DDBJ whole genome shotgun (WGS) entry which is preliminary data.</text>
</comment>
<keyword evidence="2" id="KW-1185">Reference proteome</keyword>
<gene>
    <name evidence="1" type="ORF">DFP90_107152</name>
</gene>
<organism evidence="1 2">
    <name type="scientific">Aestuariispira insulae</name>
    <dbReference type="NCBI Taxonomy" id="1461337"/>
    <lineage>
        <taxon>Bacteria</taxon>
        <taxon>Pseudomonadati</taxon>
        <taxon>Pseudomonadota</taxon>
        <taxon>Alphaproteobacteria</taxon>
        <taxon>Rhodospirillales</taxon>
        <taxon>Kiloniellaceae</taxon>
        <taxon>Aestuariispira</taxon>
    </lineage>
</organism>
<accession>A0A3D9HGP1</accession>
<evidence type="ECO:0000313" key="1">
    <source>
        <dbReference type="EMBL" id="RED48647.1"/>
    </source>
</evidence>
<reference evidence="1 2" key="1">
    <citation type="submission" date="2018-07" db="EMBL/GenBank/DDBJ databases">
        <title>Genomic Encyclopedia of Type Strains, Phase III (KMG-III): the genomes of soil and plant-associated and newly described type strains.</title>
        <authorList>
            <person name="Whitman W."/>
        </authorList>
    </citation>
    <scope>NUCLEOTIDE SEQUENCE [LARGE SCALE GENOMIC DNA]</scope>
    <source>
        <strain evidence="1 2">CECT 8488</strain>
    </source>
</reference>
<sequence>MRNDPAHPGKPADCIIKSDFRAFDRNYEITAQKYLDSLKQLHTPFRQKDTPELSLQASQQYYIYAKWLARYTAHWHRLNRQIERLENSFLLPDQSYVSTQSPDDGSWGWHYQEFHHKLDATIGRLYELAEEERAPRFPLDFLKPISNKRRMLEYLESMRISNIAETGRNQRDEFGGVVSCLAQICFKPVLRNYVRRYVPELHLTDKYVDAFERFLDDSQNPETGYWGPWYESNGTLYRYDDLSYTFHIISYRKGNIRGWRKIIETTLLNSQREYPNGWLVGGKFNNHNSYDVTKIFRFAWPYMTAAEQEQAAAAIRRMLHWCLYDSMDPEGFFHCRDGFYHSVENAFYFGIALLDETGFFDRNKRFWTKEHFVPKPELRERIAHYLAQLNQADDMVTAAWWKLGCHISEISPCHNEKDQQPVVH</sequence>
<dbReference type="OrthoDB" id="8453416at2"/>
<dbReference type="AlphaFoldDB" id="A0A3D9HGP1"/>
<dbReference type="EMBL" id="QRDW01000007">
    <property type="protein sequence ID" value="RED48647.1"/>
    <property type="molecule type" value="Genomic_DNA"/>
</dbReference>
<dbReference type="Proteomes" id="UP000256845">
    <property type="component" value="Unassembled WGS sequence"/>
</dbReference>
<protein>
    <submittedName>
        <fullName evidence="1">Uncharacterized protein</fullName>
    </submittedName>
</protein>
<evidence type="ECO:0000313" key="2">
    <source>
        <dbReference type="Proteomes" id="UP000256845"/>
    </source>
</evidence>